<dbReference type="Proteomes" id="UP001139365">
    <property type="component" value="Unassembled WGS sequence"/>
</dbReference>
<evidence type="ECO:0000313" key="2">
    <source>
        <dbReference type="Proteomes" id="UP001139365"/>
    </source>
</evidence>
<evidence type="ECO:0000313" key="1">
    <source>
        <dbReference type="EMBL" id="MCI5756264.1"/>
    </source>
</evidence>
<dbReference type="InterPro" id="IPR025466">
    <property type="entry name" value="DUF4317"/>
</dbReference>
<gene>
    <name evidence="1" type="ORF">MR241_08245</name>
</gene>
<sequence length="380" mass="42486">MNAKEISEIRKRFRVDKSNITRIRGCYVNEKKEIISRFDQSVALMSAEETEEIFAILKKTLSGTVGKNLLDISFTNEQVLDSEEHRLLSALKNSSLSDDEAVERIIGIIRESLVIEGNYMILLAADTYDVPSYSSDGARKDESQSVYSYILCSICPVKMTRAALGYCLPENRFRNVTPDWVISAPEIGFLFPAFDGRTANIYDTLYYTRNTTDNHGELIESLFRAEVPMPAAEQKESFGTILRDTVSDECSYDVVCSVQEKIGEIIEEHRASRDPDPLVISKSTVSDVLRSCDVAEEKIESFAGKFDETFGSHAEVAPFNIIDTKQLEVKTPDVVIKLSPEAAGLLETRVIDGQKFIVIRAEGTVEVNGVEISICEDKDK</sequence>
<proteinExistence type="predicted"/>
<dbReference type="AlphaFoldDB" id="A0AAE3FI48"/>
<protein>
    <submittedName>
        <fullName evidence="1">DUF4317 domain-containing protein</fullName>
    </submittedName>
</protein>
<accession>A0AAE3FI48</accession>
<reference evidence="1 2" key="1">
    <citation type="submission" date="2022-03" db="EMBL/GenBank/DDBJ databases">
        <title>Metagenome-assembled genomes from swine fecal metagenomes.</title>
        <authorList>
            <person name="Holman D.B."/>
            <person name="Kommadath A."/>
        </authorList>
    </citation>
    <scope>NUCLEOTIDE SEQUENCE [LARGE SCALE GENOMIC DNA]</scope>
    <source>
        <strain evidence="1">SUG147</strain>
    </source>
</reference>
<dbReference type="Pfam" id="PF14199">
    <property type="entry name" value="DUF4317"/>
    <property type="match status" value="1"/>
</dbReference>
<dbReference type="EMBL" id="JALEMU010000131">
    <property type="protein sequence ID" value="MCI5756264.1"/>
    <property type="molecule type" value="Genomic_DNA"/>
</dbReference>
<organism evidence="1 2">
    <name type="scientific">Candidatus Colimorpha enterica</name>
    <dbReference type="NCBI Taxonomy" id="3083063"/>
    <lineage>
        <taxon>Bacteria</taxon>
        <taxon>Pseudomonadati</taxon>
        <taxon>Bacteroidota</taxon>
        <taxon>Bacteroidia</taxon>
        <taxon>Bacteroidales</taxon>
        <taxon>Candidatus Colimorpha</taxon>
    </lineage>
</organism>
<comment type="caution">
    <text evidence="1">The sequence shown here is derived from an EMBL/GenBank/DDBJ whole genome shotgun (WGS) entry which is preliminary data.</text>
</comment>
<name>A0AAE3FI48_9BACT</name>